<evidence type="ECO:0000313" key="3">
    <source>
        <dbReference type="EMBL" id="OVE83618.1"/>
    </source>
</evidence>
<proteinExistence type="predicted"/>
<dbReference type="SUPFAM" id="SSF55785">
    <property type="entry name" value="PYP-like sensor domain (PAS domain)"/>
    <property type="match status" value="1"/>
</dbReference>
<dbReference type="RefSeq" id="WP_087715147.1">
    <property type="nucleotide sequence ID" value="NZ_MWPH01000003.1"/>
</dbReference>
<evidence type="ECO:0000313" key="4">
    <source>
        <dbReference type="Proteomes" id="UP000196084"/>
    </source>
</evidence>
<dbReference type="CDD" id="cd00130">
    <property type="entry name" value="PAS"/>
    <property type="match status" value="1"/>
</dbReference>
<feature type="region of interest" description="Disordered" evidence="1">
    <location>
        <begin position="35"/>
        <end position="54"/>
    </location>
</feature>
<feature type="region of interest" description="Disordered" evidence="1">
    <location>
        <begin position="1"/>
        <end position="27"/>
    </location>
</feature>
<dbReference type="InterPro" id="IPR000014">
    <property type="entry name" value="PAS"/>
</dbReference>
<dbReference type="Proteomes" id="UP000196084">
    <property type="component" value="Unassembled WGS sequence"/>
</dbReference>
<feature type="compositionally biased region" description="Low complexity" evidence="1">
    <location>
        <begin position="39"/>
        <end position="54"/>
    </location>
</feature>
<dbReference type="AlphaFoldDB" id="A0A202E624"/>
<accession>A0A202E624</accession>
<dbReference type="SMART" id="SM00091">
    <property type="entry name" value="PAS"/>
    <property type="match status" value="1"/>
</dbReference>
<dbReference type="InterPro" id="IPR013656">
    <property type="entry name" value="PAS_4"/>
</dbReference>
<name>A0A202E624_9EURY</name>
<gene>
    <name evidence="3" type="ORF">B2G88_14395</name>
</gene>
<organism evidence="3 4">
    <name type="scientific">Natronolimnobius baerhuensis</name>
    <dbReference type="NCBI Taxonomy" id="253108"/>
    <lineage>
        <taxon>Archaea</taxon>
        <taxon>Methanobacteriati</taxon>
        <taxon>Methanobacteriota</taxon>
        <taxon>Stenosarchaea group</taxon>
        <taxon>Halobacteria</taxon>
        <taxon>Halobacteriales</taxon>
        <taxon>Natrialbaceae</taxon>
        <taxon>Natronolimnobius</taxon>
    </lineage>
</organism>
<evidence type="ECO:0000256" key="1">
    <source>
        <dbReference type="SAM" id="MobiDB-lite"/>
    </source>
</evidence>
<reference evidence="3 4" key="1">
    <citation type="submission" date="2017-02" db="EMBL/GenBank/DDBJ databases">
        <title>Natronthermophilus aegyptiacus gen. nov.,sp. nov., an aerobic, extremely halophilic alkalithermophilic archaeon isolated from the athalassohaline Wadi An Natrun, Egypt.</title>
        <authorList>
            <person name="Zhao B."/>
        </authorList>
    </citation>
    <scope>NUCLEOTIDE SEQUENCE [LARGE SCALE GENOMIC DNA]</scope>
    <source>
        <strain evidence="3 4">CGMCC 1.3597</strain>
    </source>
</reference>
<dbReference type="EMBL" id="MWPH01000003">
    <property type="protein sequence ID" value="OVE83618.1"/>
    <property type="molecule type" value="Genomic_DNA"/>
</dbReference>
<dbReference type="Gene3D" id="3.30.450.20">
    <property type="entry name" value="PAS domain"/>
    <property type="match status" value="1"/>
</dbReference>
<sequence>MHPSDSPDSSAETALAPETDAIARPTNRSVLLFTPDDSLPPSLESHLESESGLEVSNATSTGAVLQRLEATDCLVLVADETENAGETTTASVDVLDRLRNYAPAFPVVVVTTDPDSETATELATAAHTQRWTVHVPISAHDESADLERIGQRVTDLVDHHRLDGIVSRSLAAVELTEEPLAIVAPDGTFEHVTRRYTMQFGYSPSELEGQPWQTCFSDETVSHLESTAIATVTDGWRWTGHCTGREKSGEPVPVHIRLGGLEDGSLIFVATERDGDSEQSASTDAGSEPR</sequence>
<dbReference type="InterPro" id="IPR035965">
    <property type="entry name" value="PAS-like_dom_sf"/>
</dbReference>
<dbReference type="Pfam" id="PF08448">
    <property type="entry name" value="PAS_4"/>
    <property type="match status" value="1"/>
</dbReference>
<protein>
    <recommendedName>
        <fullName evidence="2">PAS domain-containing protein</fullName>
    </recommendedName>
</protein>
<feature type="domain" description="PAS" evidence="2">
    <location>
        <begin position="167"/>
        <end position="233"/>
    </location>
</feature>
<dbReference type="OrthoDB" id="8127at2157"/>
<keyword evidence="4" id="KW-1185">Reference proteome</keyword>
<dbReference type="NCBIfam" id="TIGR00229">
    <property type="entry name" value="sensory_box"/>
    <property type="match status" value="1"/>
</dbReference>
<feature type="compositionally biased region" description="Polar residues" evidence="1">
    <location>
        <begin position="1"/>
        <end position="12"/>
    </location>
</feature>
<comment type="caution">
    <text evidence="3">The sequence shown here is derived from an EMBL/GenBank/DDBJ whole genome shotgun (WGS) entry which is preliminary data.</text>
</comment>
<evidence type="ECO:0000259" key="2">
    <source>
        <dbReference type="SMART" id="SM00091"/>
    </source>
</evidence>